<dbReference type="EMBL" id="LR778302">
    <property type="protein sequence ID" value="CAB1371287.1"/>
    <property type="molecule type" value="Genomic_DNA"/>
</dbReference>
<evidence type="ECO:0000313" key="2">
    <source>
        <dbReference type="EMBL" id="CAB1371287.1"/>
    </source>
</evidence>
<name>A0A6S6Y3Z5_9PROT</name>
<protein>
    <submittedName>
        <fullName evidence="2">TraU family protein</fullName>
    </submittedName>
</protein>
<dbReference type="AlphaFoldDB" id="A0A6S6Y3Z5"/>
<evidence type="ECO:0000313" key="3">
    <source>
        <dbReference type="Proteomes" id="UP000515733"/>
    </source>
</evidence>
<proteinExistence type="predicted"/>
<keyword evidence="1" id="KW-0732">Signal</keyword>
<keyword evidence="3" id="KW-1185">Reference proteome</keyword>
<feature type="chain" id="PRO_5028334196" evidence="1">
    <location>
        <begin position="23"/>
        <end position="369"/>
    </location>
</feature>
<dbReference type="InterPro" id="IPR009649">
    <property type="entry name" value="TraU"/>
</dbReference>
<feature type="signal peptide" evidence="1">
    <location>
        <begin position="1"/>
        <end position="22"/>
    </location>
</feature>
<geneLocation type="plasmid" evidence="2 3">
    <name>pI</name>
</geneLocation>
<sequence>MKRWLYVALLLLTATFARESLAGVCQGKFANPITDICWSCMFPITMGGTEMMSMGQEDTSNPSGMLCACSNPPIIGIKTGFWEPVRRVDVTRTPYCFVSLGGIQLDPGIRAPEGEVRRQQDLTMQSSYQVHWYVDPILYWLEVVLDHPCMETGSLDVAYITEVDPLWNDDELTMLLNPETFLFGNPIAQAACAGDCVLATAGFGSNLLYWCAGCNGGMYPFNGHVQAHVSHVQASSLLVQRMTAKLHREFLMWGTSGGDGLCGVYPQPVMDKTQYKYNMLYPVPQTDKINGRCCQPYGRSTAIWGAGKSYPYAGEDFSYMIFRKKNCCLGVGCSDEILTPVCPPAGRLRYAQRRAEARFRFPRARAGAH</sequence>
<reference evidence="2 3" key="1">
    <citation type="submission" date="2020-03" db="EMBL/GenBank/DDBJ databases">
        <authorList>
            <consortium name="Genoscope - CEA"/>
            <person name="William W."/>
        </authorList>
    </citation>
    <scope>NUCLEOTIDE SEQUENCE [LARGE SCALE GENOMIC DNA]</scope>
    <source>
        <strain evidence="3">DSM 16959</strain>
        <plasmid evidence="2 3">pI</plasmid>
    </source>
</reference>
<keyword evidence="2" id="KW-0614">Plasmid</keyword>
<gene>
    <name evidence="2" type="ORF">DENOEST_P0129</name>
</gene>
<dbReference type="Proteomes" id="UP000515733">
    <property type="component" value="Plasmid pI"/>
</dbReference>
<accession>A0A6S6Y3Z5</accession>
<dbReference type="RefSeq" id="WP_183148390.1">
    <property type="nucleotide sequence ID" value="NZ_LR778302.1"/>
</dbReference>
<dbReference type="KEGG" id="doe:DENOEST_P0129"/>
<evidence type="ECO:0000256" key="1">
    <source>
        <dbReference type="SAM" id="SignalP"/>
    </source>
</evidence>
<dbReference type="NCBIfam" id="NF010297">
    <property type="entry name" value="PRK13737.1"/>
    <property type="match status" value="1"/>
</dbReference>
<dbReference type="Pfam" id="PF06834">
    <property type="entry name" value="TraU"/>
    <property type="match status" value="1"/>
</dbReference>
<organism evidence="2 3">
    <name type="scientific">Denitratisoma oestradiolicum</name>
    <dbReference type="NCBI Taxonomy" id="311182"/>
    <lineage>
        <taxon>Bacteria</taxon>
        <taxon>Pseudomonadati</taxon>
        <taxon>Pseudomonadota</taxon>
        <taxon>Betaproteobacteria</taxon>
        <taxon>Nitrosomonadales</taxon>
        <taxon>Sterolibacteriaceae</taxon>
        <taxon>Denitratisoma</taxon>
    </lineage>
</organism>